<gene>
    <name evidence="2" type="ORF">AB0L16_18230</name>
</gene>
<feature type="domain" description="NmrA-like" evidence="1">
    <location>
        <begin position="3"/>
        <end position="237"/>
    </location>
</feature>
<dbReference type="EMBL" id="JBFAUK010000013">
    <property type="protein sequence ID" value="MEV5508386.1"/>
    <property type="molecule type" value="Genomic_DNA"/>
</dbReference>
<dbReference type="InterPro" id="IPR036291">
    <property type="entry name" value="NAD(P)-bd_dom_sf"/>
</dbReference>
<comment type="caution">
    <text evidence="2">The sequence shown here is derived from an EMBL/GenBank/DDBJ whole genome shotgun (WGS) entry which is preliminary data.</text>
</comment>
<dbReference type="InterPro" id="IPR051604">
    <property type="entry name" value="Ergot_Alk_Oxidoreductase"/>
</dbReference>
<proteinExistence type="predicted"/>
<dbReference type="SUPFAM" id="SSF51735">
    <property type="entry name" value="NAD(P)-binding Rossmann-fold domains"/>
    <property type="match status" value="1"/>
</dbReference>
<dbReference type="InterPro" id="IPR008030">
    <property type="entry name" value="NmrA-like"/>
</dbReference>
<dbReference type="Proteomes" id="UP001552594">
    <property type="component" value="Unassembled WGS sequence"/>
</dbReference>
<reference evidence="2 3" key="1">
    <citation type="submission" date="2024-06" db="EMBL/GenBank/DDBJ databases">
        <title>The Natural Products Discovery Center: Release of the First 8490 Sequenced Strains for Exploring Actinobacteria Biosynthetic Diversity.</title>
        <authorList>
            <person name="Kalkreuter E."/>
            <person name="Kautsar S.A."/>
            <person name="Yang D."/>
            <person name="Bader C.D."/>
            <person name="Teijaro C.N."/>
            <person name="Fluegel L."/>
            <person name="Davis C.M."/>
            <person name="Simpson J.R."/>
            <person name="Lauterbach L."/>
            <person name="Steele A.D."/>
            <person name="Gui C."/>
            <person name="Meng S."/>
            <person name="Li G."/>
            <person name="Viehrig K."/>
            <person name="Ye F."/>
            <person name="Su P."/>
            <person name="Kiefer A.F."/>
            <person name="Nichols A."/>
            <person name="Cepeda A.J."/>
            <person name="Yan W."/>
            <person name="Fan B."/>
            <person name="Jiang Y."/>
            <person name="Adhikari A."/>
            <person name="Zheng C.-J."/>
            <person name="Schuster L."/>
            <person name="Cowan T.M."/>
            <person name="Smanski M.J."/>
            <person name="Chevrette M.G."/>
            <person name="De Carvalho L.P.S."/>
            <person name="Shen B."/>
        </authorList>
    </citation>
    <scope>NUCLEOTIDE SEQUENCE [LARGE SCALE GENOMIC DNA]</scope>
    <source>
        <strain evidence="2 3">NPDC052347</strain>
    </source>
</reference>
<evidence type="ECO:0000259" key="1">
    <source>
        <dbReference type="Pfam" id="PF05368"/>
    </source>
</evidence>
<dbReference type="RefSeq" id="WP_109279180.1">
    <property type="nucleotide sequence ID" value="NZ_JBFAUK010000013.1"/>
</dbReference>
<dbReference type="PANTHER" id="PTHR43162">
    <property type="match status" value="1"/>
</dbReference>
<dbReference type="Gene3D" id="3.40.50.720">
    <property type="entry name" value="NAD(P)-binding Rossmann-like Domain"/>
    <property type="match status" value="1"/>
</dbReference>
<sequence>MTTLVTGARGRVGRTLIELLHARGLPVRAASKAPEELQLPAGLEAVSCSLADPGTFAAALEGVRAVFLYAEPEHIDAFLAAAAKAGVAHIVLLSSSSVLAPHAADHPIAGPHWRVEQALAAASVTSTVLRPGHFATNALGWAHAVRSGGVIRLPYPEAHADPIHERDLAEAALAVLTEPDKAGGAHVLTGPESLTFREQVERVGRAAGRPVTVQRVSPEEWKREMAQYIPGPLADALLGLWRDSDGREQEITDEVRELTGHPARSFAQWAQDHAADFGG</sequence>
<evidence type="ECO:0000313" key="2">
    <source>
        <dbReference type="EMBL" id="MEV5508386.1"/>
    </source>
</evidence>
<organism evidence="2 3">
    <name type="scientific">Streptomyces orinoci</name>
    <name type="common">Streptoverticillium orinoci</name>
    <dbReference type="NCBI Taxonomy" id="67339"/>
    <lineage>
        <taxon>Bacteria</taxon>
        <taxon>Bacillati</taxon>
        <taxon>Actinomycetota</taxon>
        <taxon>Actinomycetes</taxon>
        <taxon>Kitasatosporales</taxon>
        <taxon>Streptomycetaceae</taxon>
        <taxon>Streptomyces</taxon>
    </lineage>
</organism>
<name>A0ABV3JZQ7_STRON</name>
<keyword evidence="3" id="KW-1185">Reference proteome</keyword>
<dbReference type="Pfam" id="PF05368">
    <property type="entry name" value="NmrA"/>
    <property type="match status" value="1"/>
</dbReference>
<dbReference type="PANTHER" id="PTHR43162:SF1">
    <property type="entry name" value="PRESTALK A DIFFERENTIATION PROTEIN A"/>
    <property type="match status" value="1"/>
</dbReference>
<protein>
    <submittedName>
        <fullName evidence="2">NAD(P)H-binding protein</fullName>
    </submittedName>
</protein>
<accession>A0ABV3JZQ7</accession>
<evidence type="ECO:0000313" key="3">
    <source>
        <dbReference type="Proteomes" id="UP001552594"/>
    </source>
</evidence>